<protein>
    <recommendedName>
        <fullName evidence="1">FERM domain-containing protein</fullName>
    </recommendedName>
</protein>
<dbReference type="SUPFAM" id="SSF47031">
    <property type="entry name" value="Second domain of FERM"/>
    <property type="match status" value="1"/>
</dbReference>
<dbReference type="EMBL" id="CAJNOG010000017">
    <property type="protein sequence ID" value="CAF0763163.1"/>
    <property type="molecule type" value="Genomic_DNA"/>
</dbReference>
<dbReference type="AlphaFoldDB" id="A0A813Q7G5"/>
<dbReference type="SMART" id="SM00295">
    <property type="entry name" value="B41"/>
    <property type="match status" value="1"/>
</dbReference>
<dbReference type="GO" id="GO:0005737">
    <property type="term" value="C:cytoplasm"/>
    <property type="evidence" value="ECO:0007669"/>
    <property type="project" value="UniProtKB-SubCell"/>
</dbReference>
<dbReference type="Gene3D" id="1.20.80.10">
    <property type="match status" value="1"/>
</dbReference>
<dbReference type="InterPro" id="IPR019749">
    <property type="entry name" value="Band_41_domain"/>
</dbReference>
<dbReference type="InterPro" id="IPR014352">
    <property type="entry name" value="FERM/acyl-CoA-bd_prot_sf"/>
</dbReference>
<name>A0A813Q7G5_9BILA</name>
<dbReference type="Pfam" id="PF00373">
    <property type="entry name" value="FERM_M"/>
    <property type="match status" value="1"/>
</dbReference>
<dbReference type="InterPro" id="IPR002404">
    <property type="entry name" value="IRS_PTB"/>
</dbReference>
<proteinExistence type="predicted"/>
<dbReference type="Proteomes" id="UP000663845">
    <property type="component" value="Unassembled WGS sequence"/>
</dbReference>
<organism evidence="2 3">
    <name type="scientific">Adineta steineri</name>
    <dbReference type="NCBI Taxonomy" id="433720"/>
    <lineage>
        <taxon>Eukaryota</taxon>
        <taxon>Metazoa</taxon>
        <taxon>Spiralia</taxon>
        <taxon>Gnathifera</taxon>
        <taxon>Rotifera</taxon>
        <taxon>Eurotatoria</taxon>
        <taxon>Bdelloidea</taxon>
        <taxon>Adinetida</taxon>
        <taxon>Adinetidae</taxon>
        <taxon>Adineta</taxon>
    </lineage>
</organism>
<comment type="caution">
    <text evidence="2">The sequence shown here is derived from an EMBL/GenBank/DDBJ whole genome shotgun (WGS) entry which is preliminary data.</text>
</comment>
<feature type="domain" description="FERM" evidence="1">
    <location>
        <begin position="21"/>
        <end position="314"/>
    </location>
</feature>
<evidence type="ECO:0000313" key="3">
    <source>
        <dbReference type="Proteomes" id="UP000663845"/>
    </source>
</evidence>
<dbReference type="InterPro" id="IPR000299">
    <property type="entry name" value="FERM_domain"/>
</dbReference>
<dbReference type="Gene3D" id="2.30.29.30">
    <property type="entry name" value="Pleckstrin-homology domain (PH domain)/Phosphotyrosine-binding domain (PTB)"/>
    <property type="match status" value="2"/>
</dbReference>
<dbReference type="Pfam" id="PF02174">
    <property type="entry name" value="IRS"/>
    <property type="match status" value="1"/>
</dbReference>
<dbReference type="PANTHER" id="PTHR22692">
    <property type="entry name" value="MYOSIN VII, XV"/>
    <property type="match status" value="1"/>
</dbReference>
<sequence>MTSFIFYVKDLFSNDFFVDIDSCLLMLKNETEGEFPEDIYICVNQNGLNILDANTKEFVATYPYYNSNAISLFLEVRLGRSSKKYTFDTEIGDVIEKLDYKIHFRRKLWIDIIPGEDKQADSLIHFYQERDNYMLGLHKLEVDEAANLAALLGKADRGKGAPEANLANFVPGYLIKSASTSEWSKKIYTASGNIRDVNDEEAKVRFLKHVAAWPTYGTTMYPIKNETEGEFPEDIYICVNQNGLNILDANTKEFVATYPYYNLNYNSNAISLFLEVRLGRSSKKYTFDTEIGDVIGDLIDDYMKIAENEGKQED</sequence>
<dbReference type="InterPro" id="IPR011993">
    <property type="entry name" value="PH-like_dom_sf"/>
</dbReference>
<dbReference type="CDD" id="cd14473">
    <property type="entry name" value="FERM_B-lobe"/>
    <property type="match status" value="1"/>
</dbReference>
<evidence type="ECO:0000259" key="1">
    <source>
        <dbReference type="PROSITE" id="PS50057"/>
    </source>
</evidence>
<dbReference type="InterPro" id="IPR051567">
    <property type="entry name" value="Unconventional_Myosin_ATPase"/>
</dbReference>
<gene>
    <name evidence="2" type="ORF">JYZ213_LOCUS3181</name>
</gene>
<dbReference type="PROSITE" id="PS50057">
    <property type="entry name" value="FERM_3"/>
    <property type="match status" value="1"/>
</dbReference>
<dbReference type="InterPro" id="IPR035963">
    <property type="entry name" value="FERM_2"/>
</dbReference>
<reference evidence="2" key="1">
    <citation type="submission" date="2021-02" db="EMBL/GenBank/DDBJ databases">
        <authorList>
            <person name="Nowell W R."/>
        </authorList>
    </citation>
    <scope>NUCLEOTIDE SEQUENCE</scope>
</reference>
<evidence type="ECO:0000313" key="2">
    <source>
        <dbReference type="EMBL" id="CAF0763163.1"/>
    </source>
</evidence>
<dbReference type="InterPro" id="IPR019748">
    <property type="entry name" value="FERM_central"/>
</dbReference>
<dbReference type="PANTHER" id="PTHR22692:SF33">
    <property type="entry name" value="MYOSIN"/>
    <property type="match status" value="1"/>
</dbReference>
<dbReference type="SUPFAM" id="SSF50729">
    <property type="entry name" value="PH domain-like"/>
    <property type="match status" value="1"/>
</dbReference>
<accession>A0A813Q7G5</accession>